<dbReference type="AlphaFoldDB" id="A0AA88A018"/>
<comment type="cofactor">
    <cofactor evidence="11">
        <name>heme</name>
        <dbReference type="ChEBI" id="CHEBI:30413"/>
    </cofactor>
</comment>
<dbReference type="InterPro" id="IPR002401">
    <property type="entry name" value="Cyt_P450_E_grp-I"/>
</dbReference>
<keyword evidence="6" id="KW-1133">Transmembrane helix</keyword>
<sequence length="255" mass="28825">MLEREIRNCVLEIIKKRGEKVMSGEEDSFGSDFLGVLIKAHHDTDESQRILEDDLVDECKTFHLAGQETTNVLLAWTVLLLAVHTDWQEEARKEVFNLFGQENPNPDGIWKLKTMSAVINESLRLYPPAVAVVRKVEREVRLGKLILPANLNLYISPIAVHHDPQTWGEDEHQFKPERFSEGIAKATNNEAAFFPFGAGPRNCVGMNFAINEAKIALSMISQRYSLTLSPAYVHSPFQLLTLHPQHGIQVMIQSL</sequence>
<dbReference type="InterPro" id="IPR001128">
    <property type="entry name" value="Cyt_P450"/>
</dbReference>
<feature type="binding site" description="axial binding residue" evidence="11">
    <location>
        <position position="203"/>
    </location>
    <ligand>
        <name>heme</name>
        <dbReference type="ChEBI" id="CHEBI:30413"/>
    </ligand>
    <ligandPart>
        <name>Fe</name>
        <dbReference type="ChEBI" id="CHEBI:18248"/>
    </ligandPart>
</feature>
<reference evidence="13" key="1">
    <citation type="submission" date="2023-07" db="EMBL/GenBank/DDBJ databases">
        <title>draft genome sequence of fig (Ficus carica).</title>
        <authorList>
            <person name="Takahashi T."/>
            <person name="Nishimura K."/>
        </authorList>
    </citation>
    <scope>NUCLEOTIDE SEQUENCE</scope>
</reference>
<evidence type="ECO:0000256" key="6">
    <source>
        <dbReference type="ARBA" id="ARBA00022989"/>
    </source>
</evidence>
<dbReference type="InterPro" id="IPR036396">
    <property type="entry name" value="Cyt_P450_sf"/>
</dbReference>
<evidence type="ECO:0000256" key="10">
    <source>
        <dbReference type="ARBA" id="ARBA00023136"/>
    </source>
</evidence>
<dbReference type="SUPFAM" id="SSF48264">
    <property type="entry name" value="Cytochrome P450"/>
    <property type="match status" value="1"/>
</dbReference>
<dbReference type="Pfam" id="PF00067">
    <property type="entry name" value="p450"/>
    <property type="match status" value="1"/>
</dbReference>
<name>A0AA88A018_FICCA</name>
<evidence type="ECO:0000256" key="4">
    <source>
        <dbReference type="ARBA" id="ARBA00022692"/>
    </source>
</evidence>
<dbReference type="PRINTS" id="PR00463">
    <property type="entry name" value="EP450I"/>
</dbReference>
<comment type="caution">
    <text evidence="13">The sequence shown here is derived from an EMBL/GenBank/DDBJ whole genome shotgun (WGS) entry which is preliminary data.</text>
</comment>
<dbReference type="EMBL" id="BTGU01000013">
    <property type="protein sequence ID" value="GMN42052.1"/>
    <property type="molecule type" value="Genomic_DNA"/>
</dbReference>
<evidence type="ECO:0000256" key="2">
    <source>
        <dbReference type="ARBA" id="ARBA00010617"/>
    </source>
</evidence>
<keyword evidence="14" id="KW-1185">Reference proteome</keyword>
<proteinExistence type="inferred from homology"/>
<keyword evidence="10" id="KW-0472">Membrane</keyword>
<evidence type="ECO:0000256" key="12">
    <source>
        <dbReference type="RuleBase" id="RU000461"/>
    </source>
</evidence>
<evidence type="ECO:0000256" key="11">
    <source>
        <dbReference type="PIRSR" id="PIRSR602401-1"/>
    </source>
</evidence>
<organism evidence="13 14">
    <name type="scientific">Ficus carica</name>
    <name type="common">Common fig</name>
    <dbReference type="NCBI Taxonomy" id="3494"/>
    <lineage>
        <taxon>Eukaryota</taxon>
        <taxon>Viridiplantae</taxon>
        <taxon>Streptophyta</taxon>
        <taxon>Embryophyta</taxon>
        <taxon>Tracheophyta</taxon>
        <taxon>Spermatophyta</taxon>
        <taxon>Magnoliopsida</taxon>
        <taxon>eudicotyledons</taxon>
        <taxon>Gunneridae</taxon>
        <taxon>Pentapetalae</taxon>
        <taxon>rosids</taxon>
        <taxon>fabids</taxon>
        <taxon>Rosales</taxon>
        <taxon>Moraceae</taxon>
        <taxon>Ficeae</taxon>
        <taxon>Ficus</taxon>
    </lineage>
</organism>
<evidence type="ECO:0000256" key="8">
    <source>
        <dbReference type="ARBA" id="ARBA00023004"/>
    </source>
</evidence>
<evidence type="ECO:0000256" key="5">
    <source>
        <dbReference type="ARBA" id="ARBA00022723"/>
    </source>
</evidence>
<keyword evidence="7 12" id="KW-0560">Oxidoreductase</keyword>
<dbReference type="GO" id="GO:0016020">
    <property type="term" value="C:membrane"/>
    <property type="evidence" value="ECO:0007669"/>
    <property type="project" value="UniProtKB-SubCell"/>
</dbReference>
<dbReference type="GO" id="GO:0016705">
    <property type="term" value="F:oxidoreductase activity, acting on paired donors, with incorporation or reduction of molecular oxygen"/>
    <property type="evidence" value="ECO:0007669"/>
    <property type="project" value="InterPro"/>
</dbReference>
<accession>A0AA88A018</accession>
<dbReference type="GO" id="GO:0005506">
    <property type="term" value="F:iron ion binding"/>
    <property type="evidence" value="ECO:0007669"/>
    <property type="project" value="InterPro"/>
</dbReference>
<keyword evidence="4" id="KW-0812">Transmembrane</keyword>
<evidence type="ECO:0000256" key="7">
    <source>
        <dbReference type="ARBA" id="ARBA00023002"/>
    </source>
</evidence>
<evidence type="ECO:0000256" key="1">
    <source>
        <dbReference type="ARBA" id="ARBA00004167"/>
    </source>
</evidence>
<keyword evidence="9 12" id="KW-0503">Monooxygenase</keyword>
<evidence type="ECO:0000256" key="3">
    <source>
        <dbReference type="ARBA" id="ARBA00022617"/>
    </source>
</evidence>
<keyword evidence="3 11" id="KW-0349">Heme</keyword>
<evidence type="ECO:0008006" key="15">
    <source>
        <dbReference type="Google" id="ProtNLM"/>
    </source>
</evidence>
<keyword evidence="5 11" id="KW-0479">Metal-binding</keyword>
<dbReference type="GO" id="GO:0004497">
    <property type="term" value="F:monooxygenase activity"/>
    <property type="evidence" value="ECO:0007669"/>
    <property type="project" value="UniProtKB-KW"/>
</dbReference>
<protein>
    <recommendedName>
        <fullName evidence="15">Cytochrome P450</fullName>
    </recommendedName>
</protein>
<evidence type="ECO:0000313" key="13">
    <source>
        <dbReference type="EMBL" id="GMN42052.1"/>
    </source>
</evidence>
<dbReference type="PANTHER" id="PTHR24282">
    <property type="entry name" value="CYTOCHROME P450 FAMILY MEMBER"/>
    <property type="match status" value="1"/>
</dbReference>
<dbReference type="GO" id="GO:0020037">
    <property type="term" value="F:heme binding"/>
    <property type="evidence" value="ECO:0007669"/>
    <property type="project" value="InterPro"/>
</dbReference>
<evidence type="ECO:0000256" key="9">
    <source>
        <dbReference type="ARBA" id="ARBA00023033"/>
    </source>
</evidence>
<comment type="subcellular location">
    <subcellularLocation>
        <location evidence="1">Membrane</location>
        <topology evidence="1">Single-pass membrane protein</topology>
    </subcellularLocation>
</comment>
<dbReference type="PRINTS" id="PR00385">
    <property type="entry name" value="P450"/>
</dbReference>
<dbReference type="Gene3D" id="1.10.630.10">
    <property type="entry name" value="Cytochrome P450"/>
    <property type="match status" value="1"/>
</dbReference>
<dbReference type="InterPro" id="IPR050665">
    <property type="entry name" value="Cytochrome_P450_Monooxygen"/>
</dbReference>
<keyword evidence="8 11" id="KW-0408">Iron</keyword>
<dbReference type="InterPro" id="IPR017972">
    <property type="entry name" value="Cyt_P450_CS"/>
</dbReference>
<gene>
    <name evidence="13" type="ORF">TIFTF001_011268</name>
</gene>
<comment type="similarity">
    <text evidence="2 12">Belongs to the cytochrome P450 family.</text>
</comment>
<evidence type="ECO:0000313" key="14">
    <source>
        <dbReference type="Proteomes" id="UP001187192"/>
    </source>
</evidence>
<dbReference type="PROSITE" id="PS00086">
    <property type="entry name" value="CYTOCHROME_P450"/>
    <property type="match status" value="1"/>
</dbReference>
<dbReference type="PANTHER" id="PTHR24282:SF20">
    <property type="entry name" value="CYTOCHROME P450 CYP749A22-LIKE"/>
    <property type="match status" value="1"/>
</dbReference>
<dbReference type="Proteomes" id="UP001187192">
    <property type="component" value="Unassembled WGS sequence"/>
</dbReference>